<gene>
    <name evidence="1" type="ORF">LIER_40336</name>
</gene>
<protein>
    <recommendedName>
        <fullName evidence="3">Pathogen-related protein</fullName>
    </recommendedName>
</protein>
<evidence type="ECO:0000313" key="1">
    <source>
        <dbReference type="EMBL" id="GAA0167222.1"/>
    </source>
</evidence>
<proteinExistence type="predicted"/>
<dbReference type="EMBL" id="BAABME010023061">
    <property type="protein sequence ID" value="GAA0167222.1"/>
    <property type="molecule type" value="Genomic_DNA"/>
</dbReference>
<name>A0AAV3QW70_LITER</name>
<sequence length="230" mass="26257">MASLDKYRSYMSKEEIENTNWISGPPNYDLVNELFEQGRTNIWAVGSIEEKVQRLAKTFEMELVHKANPDEYKTVDANKCSISVNGRKPLSFQEKKQIGGGYNMFLQTSLPKNLQIYVPAEETTESSKKLFTSTFLRGFALEVLEVYSGPPKIVYKFRHWGFMEGPFKEHAPTGQKVELFGIAILEVDENEKIVKVEYFFDRGEFLAGFLKGEVLNEQASKMGTSCPFMS</sequence>
<evidence type="ECO:0000313" key="2">
    <source>
        <dbReference type="Proteomes" id="UP001454036"/>
    </source>
</evidence>
<comment type="caution">
    <text evidence="1">The sequence shown here is derived from an EMBL/GenBank/DDBJ whole genome shotgun (WGS) entry which is preliminary data.</text>
</comment>
<accession>A0AAV3QW70</accession>
<dbReference type="AlphaFoldDB" id="A0AAV3QW70"/>
<keyword evidence="2" id="KW-1185">Reference proteome</keyword>
<dbReference type="Gene3D" id="3.10.450.50">
    <property type="match status" value="1"/>
</dbReference>
<dbReference type="PANTHER" id="PTHR31723">
    <property type="entry name" value="PATHOGENESIS-RELATED FAMILY PROTEIN"/>
    <property type="match status" value="1"/>
</dbReference>
<reference evidence="1 2" key="1">
    <citation type="submission" date="2024-01" db="EMBL/GenBank/DDBJ databases">
        <title>The complete chloroplast genome sequence of Lithospermum erythrorhizon: insights into the phylogenetic relationship among Boraginaceae species and the maternal lineages of purple gromwells.</title>
        <authorList>
            <person name="Okada T."/>
            <person name="Watanabe K."/>
        </authorList>
    </citation>
    <scope>NUCLEOTIDE SEQUENCE [LARGE SCALE GENOMIC DNA]</scope>
</reference>
<dbReference type="InterPro" id="IPR053218">
    <property type="entry name" value="Pathogen-related_defense"/>
</dbReference>
<dbReference type="PANTHER" id="PTHR31723:SF10">
    <property type="entry name" value="PATHOGEN-RELATED PROTEIN"/>
    <property type="match status" value="1"/>
</dbReference>
<dbReference type="SUPFAM" id="SSF54427">
    <property type="entry name" value="NTF2-like"/>
    <property type="match status" value="1"/>
</dbReference>
<dbReference type="Proteomes" id="UP001454036">
    <property type="component" value="Unassembled WGS sequence"/>
</dbReference>
<organism evidence="1 2">
    <name type="scientific">Lithospermum erythrorhizon</name>
    <name type="common">Purple gromwell</name>
    <name type="synonym">Lithospermum officinale var. erythrorhizon</name>
    <dbReference type="NCBI Taxonomy" id="34254"/>
    <lineage>
        <taxon>Eukaryota</taxon>
        <taxon>Viridiplantae</taxon>
        <taxon>Streptophyta</taxon>
        <taxon>Embryophyta</taxon>
        <taxon>Tracheophyta</taxon>
        <taxon>Spermatophyta</taxon>
        <taxon>Magnoliopsida</taxon>
        <taxon>eudicotyledons</taxon>
        <taxon>Gunneridae</taxon>
        <taxon>Pentapetalae</taxon>
        <taxon>asterids</taxon>
        <taxon>lamiids</taxon>
        <taxon>Boraginales</taxon>
        <taxon>Boraginaceae</taxon>
        <taxon>Boraginoideae</taxon>
        <taxon>Lithospermeae</taxon>
        <taxon>Lithospermum</taxon>
    </lineage>
</organism>
<dbReference type="InterPro" id="IPR032710">
    <property type="entry name" value="NTF2-like_dom_sf"/>
</dbReference>
<evidence type="ECO:0008006" key="3">
    <source>
        <dbReference type="Google" id="ProtNLM"/>
    </source>
</evidence>